<feature type="region of interest" description="Disordered" evidence="1">
    <location>
        <begin position="110"/>
        <end position="159"/>
    </location>
</feature>
<organism evidence="2 3">
    <name type="scientific">Euplotes crassus</name>
    <dbReference type="NCBI Taxonomy" id="5936"/>
    <lineage>
        <taxon>Eukaryota</taxon>
        <taxon>Sar</taxon>
        <taxon>Alveolata</taxon>
        <taxon>Ciliophora</taxon>
        <taxon>Intramacronucleata</taxon>
        <taxon>Spirotrichea</taxon>
        <taxon>Hypotrichia</taxon>
        <taxon>Euplotida</taxon>
        <taxon>Euplotidae</taxon>
        <taxon>Moneuplotes</taxon>
    </lineage>
</organism>
<evidence type="ECO:0000313" key="2">
    <source>
        <dbReference type="EMBL" id="CAI2385944.1"/>
    </source>
</evidence>
<accession>A0AAD1Y777</accession>
<keyword evidence="3" id="KW-1185">Reference proteome</keyword>
<evidence type="ECO:0000313" key="3">
    <source>
        <dbReference type="Proteomes" id="UP001295684"/>
    </source>
</evidence>
<name>A0AAD1Y777_EUPCR</name>
<gene>
    <name evidence="2" type="ORF">ECRASSUSDP1_LOCUS27541</name>
</gene>
<dbReference type="EMBL" id="CAMPGE010028418">
    <property type="protein sequence ID" value="CAI2385944.1"/>
    <property type="molecule type" value="Genomic_DNA"/>
</dbReference>
<evidence type="ECO:0000256" key="1">
    <source>
        <dbReference type="SAM" id="MobiDB-lite"/>
    </source>
</evidence>
<protein>
    <submittedName>
        <fullName evidence="2">Uncharacterized protein</fullName>
    </submittedName>
</protein>
<sequence length="159" mass="18231">MFAKEMEEIPDEHNAIARPCNNRHYSETKTSLLVLDKGHVREDEKDIFVQELKIYSISKSRQHSVKIKLDGGLGTPKLDHRKFNMASSSIISNSSDGMRKLSRFSKRYKSNCTTPSKRKKGKKITRVRKNKRMSKAKSNFSRKRRGMNPAGNFLALNSS</sequence>
<comment type="caution">
    <text evidence="2">The sequence shown here is derived from an EMBL/GenBank/DDBJ whole genome shotgun (WGS) entry which is preliminary data.</text>
</comment>
<dbReference type="AlphaFoldDB" id="A0AAD1Y777"/>
<dbReference type="Proteomes" id="UP001295684">
    <property type="component" value="Unassembled WGS sequence"/>
</dbReference>
<reference evidence="2" key="1">
    <citation type="submission" date="2023-07" db="EMBL/GenBank/DDBJ databases">
        <authorList>
            <consortium name="AG Swart"/>
            <person name="Singh M."/>
            <person name="Singh A."/>
            <person name="Seah K."/>
            <person name="Emmerich C."/>
        </authorList>
    </citation>
    <scope>NUCLEOTIDE SEQUENCE</scope>
    <source>
        <strain evidence="2">DP1</strain>
    </source>
</reference>
<proteinExistence type="predicted"/>
<feature type="compositionally biased region" description="Basic residues" evidence="1">
    <location>
        <begin position="116"/>
        <end position="146"/>
    </location>
</feature>